<keyword evidence="4" id="KW-1185">Reference proteome</keyword>
<dbReference type="PANTHER" id="PTHR39465:SF1">
    <property type="entry name" value="DNA LIGASE D 3'-PHOSPHOESTERASE DOMAIN-CONTAINING PROTEIN"/>
    <property type="match status" value="1"/>
</dbReference>
<name>A0A2G7FM01_9EURO</name>
<accession>A0A2G7FM01</accession>
<evidence type="ECO:0000313" key="3">
    <source>
        <dbReference type="EMBL" id="PIG81648.1"/>
    </source>
</evidence>
<dbReference type="PANTHER" id="PTHR39465">
    <property type="entry name" value="DNA LIGASE D, 3'-PHOSPHOESTERASE DOMAIN"/>
    <property type="match status" value="1"/>
</dbReference>
<dbReference type="InterPro" id="IPR014144">
    <property type="entry name" value="LigD_PE_domain"/>
</dbReference>
<dbReference type="Proteomes" id="UP000231358">
    <property type="component" value="Unassembled WGS sequence"/>
</dbReference>
<gene>
    <name evidence="3" type="ORF">AARAC_005319</name>
</gene>
<dbReference type="Pfam" id="PF13298">
    <property type="entry name" value="LigD_N"/>
    <property type="match status" value="1"/>
</dbReference>
<evidence type="ECO:0000313" key="4">
    <source>
        <dbReference type="Proteomes" id="UP000231358"/>
    </source>
</evidence>
<organism evidence="3 4">
    <name type="scientific">Aspergillus arachidicola</name>
    <dbReference type="NCBI Taxonomy" id="656916"/>
    <lineage>
        <taxon>Eukaryota</taxon>
        <taxon>Fungi</taxon>
        <taxon>Dikarya</taxon>
        <taxon>Ascomycota</taxon>
        <taxon>Pezizomycotina</taxon>
        <taxon>Eurotiomycetes</taxon>
        <taxon>Eurotiomycetidae</taxon>
        <taxon>Eurotiales</taxon>
        <taxon>Aspergillaceae</taxon>
        <taxon>Aspergillus</taxon>
        <taxon>Aspergillus subgen. Circumdati</taxon>
    </lineage>
</organism>
<feature type="region of interest" description="Disordered" evidence="1">
    <location>
        <begin position="1"/>
        <end position="48"/>
    </location>
</feature>
<feature type="region of interest" description="Disordered" evidence="1">
    <location>
        <begin position="279"/>
        <end position="345"/>
    </location>
</feature>
<reference evidence="3 4" key="1">
    <citation type="submission" date="2017-05" db="EMBL/GenBank/DDBJ databases">
        <title>Genome sequence for an aflatoxigenic pathogen of Argentinian peanut, Aspergillus arachidicola.</title>
        <authorList>
            <person name="Moore G."/>
            <person name="Beltz S.B."/>
            <person name="Mack B.M."/>
        </authorList>
    </citation>
    <scope>NUCLEOTIDE SEQUENCE [LARGE SCALE GENOMIC DNA]</scope>
    <source>
        <strain evidence="3 4">CBS 117610</strain>
    </source>
</reference>
<dbReference type="EMBL" id="NEXV01000548">
    <property type="protein sequence ID" value="PIG81648.1"/>
    <property type="molecule type" value="Genomic_DNA"/>
</dbReference>
<proteinExistence type="predicted"/>
<feature type="compositionally biased region" description="Low complexity" evidence="1">
    <location>
        <begin position="294"/>
        <end position="321"/>
    </location>
</feature>
<dbReference type="AlphaFoldDB" id="A0A2G7FM01"/>
<protein>
    <recommendedName>
        <fullName evidence="2">DNA ligase D 3'-phosphoesterase domain-containing protein</fullName>
    </recommendedName>
</protein>
<feature type="region of interest" description="Disordered" evidence="1">
    <location>
        <begin position="214"/>
        <end position="245"/>
    </location>
</feature>
<feature type="domain" description="DNA ligase D 3'-phosphoesterase" evidence="2">
    <location>
        <begin position="131"/>
        <end position="270"/>
    </location>
</feature>
<evidence type="ECO:0000259" key="2">
    <source>
        <dbReference type="Pfam" id="PF13298"/>
    </source>
</evidence>
<sequence>MKRHRDSQQTSPPHTEPTIEDNDVSKLSSLHAPVSPPRKRSTTKATHSNCTSLNLNCSEQETEAAFNKEHHNLAAIEAGQVEVTDHLSIFSLRLGQSVRPAVSQSPRLQIPDWVSLYQRNQSPEGRHFVIHQHDHPIAGPHYDLRLQFSDSSSVSWSIMYGLPGNPNSRRLNRNATETRVHCLWNHLIEAASPRTGSMIIWDTGEYEILPYQPEQTQPETDDSRSDISSDTPISTVGSKTDSEKLHQAFHNRKIRLRLHGTKLPQNYTIILRLDKNIDFKRNPTTPRKRRRRTIPNLKRGPSTSSSDSSPPPSKSDSTGTPAPGVSDQTLSASETPGREHSDEEDDIDEHIRANNAYPGAVNSIGSVHQRRWFVTLDRVNSGFVAEAGSGPGRKRWVRKWDPGTGRLLGFEPFYVRGPEVESSVVTGRLGRDVLEDEGVEGFVPRRGWRAVLE</sequence>
<comment type="caution">
    <text evidence="3">The sequence shown here is derived from an EMBL/GenBank/DDBJ whole genome shotgun (WGS) entry which is preliminary data.</text>
</comment>
<evidence type="ECO:0000256" key="1">
    <source>
        <dbReference type="SAM" id="MobiDB-lite"/>
    </source>
</evidence>